<dbReference type="Gene3D" id="1.10.260.40">
    <property type="entry name" value="lambda repressor-like DNA-binding domains"/>
    <property type="match status" value="1"/>
</dbReference>
<dbReference type="AlphaFoldDB" id="A0AAE3E2E4"/>
<evidence type="ECO:0000313" key="3">
    <source>
        <dbReference type="Proteomes" id="UP001198200"/>
    </source>
</evidence>
<keyword evidence="3" id="KW-1185">Reference proteome</keyword>
<evidence type="ECO:0000259" key="1">
    <source>
        <dbReference type="PROSITE" id="PS50943"/>
    </source>
</evidence>
<dbReference type="RefSeq" id="WP_118612497.1">
    <property type="nucleotide sequence ID" value="NZ_JAJEQN010000004.1"/>
</dbReference>
<feature type="domain" description="HTH cro/C1-type" evidence="1">
    <location>
        <begin position="3"/>
        <end position="60"/>
    </location>
</feature>
<comment type="caution">
    <text evidence="2">The sequence shown here is derived from an EMBL/GenBank/DDBJ whole genome shotgun (WGS) entry which is preliminary data.</text>
</comment>
<dbReference type="Proteomes" id="UP001198200">
    <property type="component" value="Unassembled WGS sequence"/>
</dbReference>
<dbReference type="PROSITE" id="PS50943">
    <property type="entry name" value="HTH_CROC1"/>
    <property type="match status" value="1"/>
</dbReference>
<reference evidence="2 3" key="1">
    <citation type="submission" date="2021-10" db="EMBL/GenBank/DDBJ databases">
        <title>Anaerobic single-cell dispensing facilitates the cultivation of human gut bacteria.</title>
        <authorList>
            <person name="Afrizal A."/>
        </authorList>
    </citation>
    <scope>NUCLEOTIDE SEQUENCE [LARGE SCALE GENOMIC DNA]</scope>
    <source>
        <strain evidence="2 3">CLA-AA-H224</strain>
    </source>
</reference>
<protein>
    <submittedName>
        <fullName evidence="2">Helix-turn-helix transcriptional regulator</fullName>
    </submittedName>
</protein>
<evidence type="ECO:0000313" key="2">
    <source>
        <dbReference type="EMBL" id="MCC2220485.1"/>
    </source>
</evidence>
<dbReference type="GO" id="GO:0003677">
    <property type="term" value="F:DNA binding"/>
    <property type="evidence" value="ECO:0007669"/>
    <property type="project" value="InterPro"/>
</dbReference>
<dbReference type="SUPFAM" id="SSF47413">
    <property type="entry name" value="lambda repressor-like DNA-binding domains"/>
    <property type="match status" value="1"/>
</dbReference>
<dbReference type="InterPro" id="IPR001387">
    <property type="entry name" value="Cro/C1-type_HTH"/>
</dbReference>
<dbReference type="SMART" id="SM00530">
    <property type="entry name" value="HTH_XRE"/>
    <property type="match status" value="1"/>
</dbReference>
<dbReference type="EMBL" id="JAJEQN010000004">
    <property type="protein sequence ID" value="MCC2220485.1"/>
    <property type="molecule type" value="Genomic_DNA"/>
</dbReference>
<dbReference type="InterPro" id="IPR010982">
    <property type="entry name" value="Lambda_DNA-bd_dom_sf"/>
</dbReference>
<sequence length="198" mass="22682">MIIDDLLRDAKMSQYKLSKESGVAQATISDICSRKTTMKKCAAGTLYRIAKTLNVTVDLLLEADEQAKENDKNQEYRSSFETFKSNTCHHVKDMGDIDFIIDTLEKNTIRNLYEKAWYPESLYLLGMVDYLSKINDLPICTNYNDIRKHKLATILYPSSVLIQAAVMHSDEVKIEAIKNAIPEFMRFNIVESEVRNLA</sequence>
<organism evidence="2 3">
    <name type="scientific">Anthropogastromicrobium aceti</name>
    <dbReference type="NCBI Taxonomy" id="2981768"/>
    <lineage>
        <taxon>Bacteria</taxon>
        <taxon>Bacillati</taxon>
        <taxon>Bacillota</taxon>
        <taxon>Clostridia</taxon>
        <taxon>Lachnospirales</taxon>
        <taxon>Lachnospiraceae</taxon>
        <taxon>Anthropogastromicrobium</taxon>
    </lineage>
</organism>
<name>A0AAE3E2E4_9FIRM</name>
<dbReference type="Pfam" id="PF13443">
    <property type="entry name" value="HTH_26"/>
    <property type="match status" value="1"/>
</dbReference>
<accession>A0AAE3E2E4</accession>
<proteinExistence type="predicted"/>
<dbReference type="CDD" id="cd00093">
    <property type="entry name" value="HTH_XRE"/>
    <property type="match status" value="1"/>
</dbReference>
<gene>
    <name evidence="2" type="ORF">LKD48_02310</name>
</gene>